<sequence length="115" mass="12285">MTADGRTGQLLVTVEHGWHRGFRDDPATAFGTLTASQPTRRTADGALYAVIQFNATGPDGAGGLQWIARGLLPDGTLVTAKLWTYGPDHRITTDPGVLDQERLTALVTAPSWARA</sequence>
<dbReference type="HOGENOM" id="CLU_2105718_0_0_11"/>
<name>A0A066YQ26_9ACTN</name>
<dbReference type="OrthoDB" id="3871806at2"/>
<dbReference type="PATRIC" id="fig|1348663.4.peg.6042"/>
<evidence type="ECO:0000313" key="2">
    <source>
        <dbReference type="Proteomes" id="UP000027178"/>
    </source>
</evidence>
<keyword evidence="2" id="KW-1185">Reference proteome</keyword>
<protein>
    <submittedName>
        <fullName evidence="1">Uncharacterized protein</fullName>
    </submittedName>
</protein>
<accession>A0A066YQ26</accession>
<organism evidence="1 2">
    <name type="scientific">Kitasatospora cheerisanensis KCTC 2395</name>
    <dbReference type="NCBI Taxonomy" id="1348663"/>
    <lineage>
        <taxon>Bacteria</taxon>
        <taxon>Bacillati</taxon>
        <taxon>Actinomycetota</taxon>
        <taxon>Actinomycetes</taxon>
        <taxon>Kitasatosporales</taxon>
        <taxon>Streptomycetaceae</taxon>
        <taxon>Kitasatospora</taxon>
    </lineage>
</organism>
<dbReference type="Proteomes" id="UP000027178">
    <property type="component" value="Unassembled WGS sequence"/>
</dbReference>
<evidence type="ECO:0000313" key="1">
    <source>
        <dbReference type="EMBL" id="KDN82089.1"/>
    </source>
</evidence>
<proteinExistence type="predicted"/>
<comment type="caution">
    <text evidence="1">The sequence shown here is derived from an EMBL/GenBank/DDBJ whole genome shotgun (WGS) entry which is preliminary data.</text>
</comment>
<dbReference type="EMBL" id="JNBY01000126">
    <property type="protein sequence ID" value="KDN82089.1"/>
    <property type="molecule type" value="Genomic_DNA"/>
</dbReference>
<dbReference type="RefSeq" id="WP_035867940.1">
    <property type="nucleotide sequence ID" value="NZ_KK853997.1"/>
</dbReference>
<gene>
    <name evidence="1" type="ORF">KCH_62430</name>
</gene>
<reference evidence="1 2" key="1">
    <citation type="submission" date="2014-05" db="EMBL/GenBank/DDBJ databases">
        <title>Draft Genome Sequence of Kitasatospora cheerisanensis KCTC 2395.</title>
        <authorList>
            <person name="Nam D.H."/>
        </authorList>
    </citation>
    <scope>NUCLEOTIDE SEQUENCE [LARGE SCALE GENOMIC DNA]</scope>
    <source>
        <strain evidence="1 2">KCTC 2395</strain>
    </source>
</reference>
<dbReference type="AlphaFoldDB" id="A0A066YQ26"/>